<protein>
    <submittedName>
        <fullName evidence="2">Uncharacterized protein</fullName>
    </submittedName>
</protein>
<name>A0A3N0ZC90_ANAGA</name>
<dbReference type="OrthoDB" id="10650787at2759"/>
<proteinExistence type="predicted"/>
<evidence type="ECO:0000256" key="1">
    <source>
        <dbReference type="SAM" id="MobiDB-lite"/>
    </source>
</evidence>
<keyword evidence="3" id="KW-1185">Reference proteome</keyword>
<evidence type="ECO:0000313" key="2">
    <source>
        <dbReference type="EMBL" id="ROL55598.1"/>
    </source>
</evidence>
<reference evidence="2 3" key="1">
    <citation type="submission" date="2018-10" db="EMBL/GenBank/DDBJ databases">
        <title>Genome assembly for a Yunnan-Guizhou Plateau 3E fish, Anabarilius grahami (Regan), and its evolutionary and genetic applications.</title>
        <authorList>
            <person name="Jiang W."/>
        </authorList>
    </citation>
    <scope>NUCLEOTIDE SEQUENCE [LARGE SCALE GENOMIC DNA]</scope>
    <source>
        <strain evidence="2">AG-KIZ</strain>
        <tissue evidence="2">Muscle</tissue>
    </source>
</reference>
<evidence type="ECO:0000313" key="3">
    <source>
        <dbReference type="Proteomes" id="UP000281406"/>
    </source>
</evidence>
<comment type="caution">
    <text evidence="2">The sequence shown here is derived from an EMBL/GenBank/DDBJ whole genome shotgun (WGS) entry which is preliminary data.</text>
</comment>
<gene>
    <name evidence="2" type="ORF">DPX16_23615</name>
</gene>
<feature type="region of interest" description="Disordered" evidence="1">
    <location>
        <begin position="114"/>
        <end position="134"/>
    </location>
</feature>
<dbReference type="EMBL" id="RJVU01000082">
    <property type="protein sequence ID" value="ROL55598.1"/>
    <property type="molecule type" value="Genomic_DNA"/>
</dbReference>
<organism evidence="2 3">
    <name type="scientific">Anabarilius grahami</name>
    <name type="common">Kanglang fish</name>
    <name type="synonym">Barilius grahami</name>
    <dbReference type="NCBI Taxonomy" id="495550"/>
    <lineage>
        <taxon>Eukaryota</taxon>
        <taxon>Metazoa</taxon>
        <taxon>Chordata</taxon>
        <taxon>Craniata</taxon>
        <taxon>Vertebrata</taxon>
        <taxon>Euteleostomi</taxon>
        <taxon>Actinopterygii</taxon>
        <taxon>Neopterygii</taxon>
        <taxon>Teleostei</taxon>
        <taxon>Ostariophysi</taxon>
        <taxon>Cypriniformes</taxon>
        <taxon>Xenocyprididae</taxon>
        <taxon>Xenocypridinae</taxon>
        <taxon>Xenocypridinae incertae sedis</taxon>
        <taxon>Anabarilius</taxon>
    </lineage>
</organism>
<feature type="compositionally biased region" description="Low complexity" evidence="1">
    <location>
        <begin position="114"/>
        <end position="124"/>
    </location>
</feature>
<accession>A0A3N0ZC90</accession>
<dbReference type="AlphaFoldDB" id="A0A3N0ZC90"/>
<sequence length="343" mass="37745">MQSTNSEYGSPYLATCHFTFTFIIQRRLDPWIPWLRLLPMIQSLQLGLSSRVLRTGFSPTRLHLGPSAIRLHQAPSTLQLHLGRTSPRLCHGLASLLLRAVSPPLWLRPPSGSASAHSRCSSTSDLWHPGSTSGDRRHASVAASKACGIVPGHRLSICTLGSFSTSSVSIHHPHDLVDLHRCSSFPRLRRGASSWLDSGFSTSSSCSWSPLAPPTFHSPHGLFSVPWTLSFWFSSVLRPPPEPPPSLPPHLDSYGARMRLPGRGQTVTYREVLQSASEACFGASSDRAENAGSLVDMDLECTASEHNSHDDRSNDELLEVIIRAVDSLQLDWPQEQETPRRSK</sequence>
<dbReference type="Proteomes" id="UP000281406">
    <property type="component" value="Unassembled WGS sequence"/>
</dbReference>